<accession>A0A699H2K4</accession>
<feature type="compositionally biased region" description="Basic and acidic residues" evidence="1">
    <location>
        <begin position="594"/>
        <end position="617"/>
    </location>
</feature>
<proteinExistence type="predicted"/>
<sequence>MWDEMSFARDYFSKTSVPSYSSPFQNNTQPKFFSSSKQKPKLRPTKYFKDKYNKVKANLALLSSSALASKSLMVKNKGLVVEAYELDEEYVSSDDNEMIEVKVLMALVDDENVDVGKENAKIGPKVVFRDDATCTTKGYGSIKCKGKVFTQIAPVNGLKYNLISKSQLCNAKYIVQFDENKGIIFNSNKEVVVIALRIKQSEKDILINQEKYVKDLQKKYDINGSLVKTLMVPPNNLGPDLHGKDVNETHYRGLIGSLMYLKGTLSLGLCYPKCLGFDLKGYSKSNYVGCNMDMKSILAKAEYVAVVRCCANILWMKSQLTDYDIIYEKISLYQKSYSKGDIELHFITTQYQLIDIFTKPLDDPTFKRLIVELGTKPHVLIDKTKSTSEGLETIITESEAIKGCNSDDAKKKIKLEDLSKLILNVKVDFIDMDSAKDDEPIIIQDKDEEELTELLVKSLTPELSKVLSSLDFSNSLPTELKDLPSKFKDLSGEIKELNKFAQAIDAASHKAGDQSIPSTCQAITYPVEGDKNTKQATTTQLFKQRIKKDDGKENLRTQPIQTTSPITTTVTSPIIPTTIQLQSSFLSGPQSEGEPIKNKGKEAMTHKESEEEKFETESKTKVRLTEDQIKEHKRIKESVKVIAKREEEVGKEKLVDLLGIDVVKSMYKAKIKDDGTEEVIYNLRASDLHLRE</sequence>
<organism evidence="2">
    <name type="scientific">Tanacetum cinerariifolium</name>
    <name type="common">Dalmatian daisy</name>
    <name type="synonym">Chrysanthemum cinerariifolium</name>
    <dbReference type="NCBI Taxonomy" id="118510"/>
    <lineage>
        <taxon>Eukaryota</taxon>
        <taxon>Viridiplantae</taxon>
        <taxon>Streptophyta</taxon>
        <taxon>Embryophyta</taxon>
        <taxon>Tracheophyta</taxon>
        <taxon>Spermatophyta</taxon>
        <taxon>Magnoliopsida</taxon>
        <taxon>eudicotyledons</taxon>
        <taxon>Gunneridae</taxon>
        <taxon>Pentapetalae</taxon>
        <taxon>asterids</taxon>
        <taxon>campanulids</taxon>
        <taxon>Asterales</taxon>
        <taxon>Asteraceae</taxon>
        <taxon>Asteroideae</taxon>
        <taxon>Anthemideae</taxon>
        <taxon>Anthemidinae</taxon>
        <taxon>Tanacetum</taxon>
    </lineage>
</organism>
<evidence type="ECO:0000256" key="1">
    <source>
        <dbReference type="SAM" id="MobiDB-lite"/>
    </source>
</evidence>
<dbReference type="AlphaFoldDB" id="A0A699H2K4"/>
<dbReference type="EMBL" id="BKCJ010096262">
    <property type="protein sequence ID" value="GEX22625.1"/>
    <property type="molecule type" value="Genomic_DNA"/>
</dbReference>
<evidence type="ECO:0000313" key="2">
    <source>
        <dbReference type="EMBL" id="GEX22625.1"/>
    </source>
</evidence>
<reference evidence="2" key="1">
    <citation type="journal article" date="2019" name="Sci. Rep.">
        <title>Draft genome of Tanacetum cinerariifolium, the natural source of mosquito coil.</title>
        <authorList>
            <person name="Yamashiro T."/>
            <person name="Shiraishi A."/>
            <person name="Satake H."/>
            <person name="Nakayama K."/>
        </authorList>
    </citation>
    <scope>NUCLEOTIDE SEQUENCE</scope>
</reference>
<feature type="region of interest" description="Disordered" evidence="1">
    <location>
        <begin position="585"/>
        <end position="617"/>
    </location>
</feature>
<gene>
    <name evidence="2" type="ORF">Tci_294600</name>
</gene>
<protein>
    <submittedName>
        <fullName evidence="2">Retrovirus-related Pol polyprotein from transposon TNT 1-94</fullName>
    </submittedName>
</protein>
<name>A0A699H2K4_TANCI</name>
<comment type="caution">
    <text evidence="2">The sequence shown here is derived from an EMBL/GenBank/DDBJ whole genome shotgun (WGS) entry which is preliminary data.</text>
</comment>